<sequence length="410" mass="47489">MSRINLISTKEVSEVVSWYTHVCAGTMQGYRSTEEDATVILASLKNFPSCKMCSIFDGHIGKETALYCARNIANFIGNCKSLDSNNIINACIQMDNEILNSNFANSGSTAIIAIIEKIVNKDFFKLYICNLGDSRAMLIKSDGSFISLSEDHKPYNKKEKERIDKIGGFVENGRILGYIGVSRSFGDKNYKKNSNFPYNPHEAMITCIPDIKIFYANYDDILFLGCDGLFETLSWNDVAKFSYEYINEYTLSDAVINILDYALLSGSKDNITIQIIKFFDEKIDNFYFREKLVPSIYIHNEKITKYEFYGNFLNKYHINDKNIINNLMESCDEIKGKYSSIEPFLKKIRENKNTHIILNRRNNKNIKYLTLPILREDLVTNDVLNKMDQTDFNKMIEFFREYDRKKMLNY</sequence>
<dbReference type="PANTHER" id="PTHR13832:SF803">
    <property type="entry name" value="PROTEIN PHOSPHATASE 1G"/>
    <property type="match status" value="1"/>
</dbReference>
<dbReference type="EMBL" id="LN835307">
    <property type="protein sequence ID" value="CRH01376.1"/>
    <property type="molecule type" value="Genomic_DNA"/>
</dbReference>
<evidence type="ECO:0000256" key="5">
    <source>
        <dbReference type="ARBA" id="ARBA00022801"/>
    </source>
</evidence>
<dbReference type="AlphaFoldDB" id="A0A1J1HA35"/>
<evidence type="ECO:0000256" key="3">
    <source>
        <dbReference type="ARBA" id="ARBA00013081"/>
    </source>
</evidence>
<dbReference type="PANTHER" id="PTHR13832">
    <property type="entry name" value="PROTEIN PHOSPHATASE 2C"/>
    <property type="match status" value="1"/>
</dbReference>
<protein>
    <recommendedName>
        <fullName evidence="3">protein-serine/threonine phosphatase</fullName>
        <ecNumber evidence="3">3.1.3.16</ecNumber>
    </recommendedName>
</protein>
<proteinExistence type="inferred from homology"/>
<dbReference type="KEGG" id="prel:PRELSG_1226000"/>
<dbReference type="GeneID" id="39737504"/>
<keyword evidence="5 12" id="KW-0378">Hydrolase</keyword>
<gene>
    <name evidence="12" type="primary">PPM3</name>
    <name evidence="12" type="ORF">PRELSG_1226000</name>
</gene>
<evidence type="ECO:0000256" key="6">
    <source>
        <dbReference type="ARBA" id="ARBA00022842"/>
    </source>
</evidence>
<evidence type="ECO:0000256" key="8">
    <source>
        <dbReference type="ARBA" id="ARBA00023211"/>
    </source>
</evidence>
<evidence type="ECO:0000256" key="7">
    <source>
        <dbReference type="ARBA" id="ARBA00022912"/>
    </source>
</evidence>
<dbReference type="Proteomes" id="UP000220158">
    <property type="component" value="Chromosome 12"/>
</dbReference>
<dbReference type="PROSITE" id="PS51746">
    <property type="entry name" value="PPM_2"/>
    <property type="match status" value="1"/>
</dbReference>
<keyword evidence="8" id="KW-0464">Manganese</keyword>
<dbReference type="SUPFAM" id="SSF81606">
    <property type="entry name" value="PP2C-like"/>
    <property type="match status" value="1"/>
</dbReference>
<keyword evidence="13" id="KW-1185">Reference proteome</keyword>
<dbReference type="GO" id="GO:0004722">
    <property type="term" value="F:protein serine/threonine phosphatase activity"/>
    <property type="evidence" value="ECO:0007669"/>
    <property type="project" value="UniProtKB-EC"/>
</dbReference>
<accession>A0A1J1HA35</accession>
<comment type="similarity">
    <text evidence="2">Belongs to the PP2C family.</text>
</comment>
<feature type="domain" description="PPM-type phosphatase" evidence="11">
    <location>
        <begin position="21"/>
        <end position="278"/>
    </location>
</feature>
<dbReference type="Gene3D" id="3.60.40.10">
    <property type="entry name" value="PPM-type phosphatase domain"/>
    <property type="match status" value="1"/>
</dbReference>
<dbReference type="EC" id="3.1.3.16" evidence="3"/>
<keyword evidence="4" id="KW-0479">Metal-binding</keyword>
<reference evidence="12 13" key="1">
    <citation type="submission" date="2015-04" db="EMBL/GenBank/DDBJ databases">
        <authorList>
            <consortium name="Pathogen Informatics"/>
        </authorList>
    </citation>
    <scope>NUCLEOTIDE SEQUENCE [LARGE SCALE GENOMIC DNA]</scope>
    <source>
        <strain evidence="12 13">SGS1</strain>
    </source>
</reference>
<evidence type="ECO:0000256" key="1">
    <source>
        <dbReference type="ARBA" id="ARBA00001936"/>
    </source>
</evidence>
<dbReference type="VEuPathDB" id="PlasmoDB:PRELSG_1226000"/>
<dbReference type="GO" id="GO:0046872">
    <property type="term" value="F:metal ion binding"/>
    <property type="evidence" value="ECO:0007669"/>
    <property type="project" value="UniProtKB-KW"/>
</dbReference>
<keyword evidence="6" id="KW-0460">Magnesium</keyword>
<comment type="cofactor">
    <cofactor evidence="1">
        <name>Mn(2+)</name>
        <dbReference type="ChEBI" id="CHEBI:29035"/>
    </cofactor>
</comment>
<organism evidence="12 13">
    <name type="scientific">Plasmodium relictum</name>
    <dbReference type="NCBI Taxonomy" id="85471"/>
    <lineage>
        <taxon>Eukaryota</taxon>
        <taxon>Sar</taxon>
        <taxon>Alveolata</taxon>
        <taxon>Apicomplexa</taxon>
        <taxon>Aconoidasida</taxon>
        <taxon>Haemosporida</taxon>
        <taxon>Plasmodiidae</taxon>
        <taxon>Plasmodium</taxon>
        <taxon>Plasmodium (Haemamoeba)</taxon>
    </lineage>
</organism>
<evidence type="ECO:0000256" key="2">
    <source>
        <dbReference type="ARBA" id="ARBA00006702"/>
    </source>
</evidence>
<dbReference type="OMA" id="CLLHDRP"/>
<evidence type="ECO:0000259" key="11">
    <source>
        <dbReference type="PROSITE" id="PS51746"/>
    </source>
</evidence>
<dbReference type="CDD" id="cd00143">
    <property type="entry name" value="PP2Cc"/>
    <property type="match status" value="1"/>
</dbReference>
<evidence type="ECO:0000313" key="12">
    <source>
        <dbReference type="EMBL" id="CRH01376.1"/>
    </source>
</evidence>
<dbReference type="Pfam" id="PF00481">
    <property type="entry name" value="PP2C"/>
    <property type="match status" value="1"/>
</dbReference>
<evidence type="ECO:0000256" key="4">
    <source>
        <dbReference type="ARBA" id="ARBA00022723"/>
    </source>
</evidence>
<dbReference type="InterPro" id="IPR001932">
    <property type="entry name" value="PPM-type_phosphatase-like_dom"/>
</dbReference>
<comment type="catalytic activity">
    <reaction evidence="10">
        <text>O-phospho-L-threonyl-[protein] + H2O = L-threonyl-[protein] + phosphate</text>
        <dbReference type="Rhea" id="RHEA:47004"/>
        <dbReference type="Rhea" id="RHEA-COMP:11060"/>
        <dbReference type="Rhea" id="RHEA-COMP:11605"/>
        <dbReference type="ChEBI" id="CHEBI:15377"/>
        <dbReference type="ChEBI" id="CHEBI:30013"/>
        <dbReference type="ChEBI" id="CHEBI:43474"/>
        <dbReference type="ChEBI" id="CHEBI:61977"/>
        <dbReference type="EC" id="3.1.3.16"/>
    </reaction>
</comment>
<evidence type="ECO:0000256" key="10">
    <source>
        <dbReference type="ARBA" id="ARBA00048336"/>
    </source>
</evidence>
<name>A0A1J1HA35_PLARL</name>
<dbReference type="InterPro" id="IPR036457">
    <property type="entry name" value="PPM-type-like_dom_sf"/>
</dbReference>
<dbReference type="RefSeq" id="XP_028534376.1">
    <property type="nucleotide sequence ID" value="XM_028678048.1"/>
</dbReference>
<evidence type="ECO:0000313" key="13">
    <source>
        <dbReference type="Proteomes" id="UP000220158"/>
    </source>
</evidence>
<evidence type="ECO:0000256" key="9">
    <source>
        <dbReference type="ARBA" id="ARBA00047761"/>
    </source>
</evidence>
<dbReference type="InterPro" id="IPR015655">
    <property type="entry name" value="PP2C"/>
</dbReference>
<dbReference type="OrthoDB" id="10264738at2759"/>
<keyword evidence="7" id="KW-0904">Protein phosphatase</keyword>
<dbReference type="SMART" id="SM00332">
    <property type="entry name" value="PP2Cc"/>
    <property type="match status" value="1"/>
</dbReference>
<comment type="catalytic activity">
    <reaction evidence="9">
        <text>O-phospho-L-seryl-[protein] + H2O = L-seryl-[protein] + phosphate</text>
        <dbReference type="Rhea" id="RHEA:20629"/>
        <dbReference type="Rhea" id="RHEA-COMP:9863"/>
        <dbReference type="Rhea" id="RHEA-COMP:11604"/>
        <dbReference type="ChEBI" id="CHEBI:15377"/>
        <dbReference type="ChEBI" id="CHEBI:29999"/>
        <dbReference type="ChEBI" id="CHEBI:43474"/>
        <dbReference type="ChEBI" id="CHEBI:83421"/>
        <dbReference type="EC" id="3.1.3.16"/>
    </reaction>
</comment>